<dbReference type="RefSeq" id="WP_046970524.1">
    <property type="nucleotide sequence ID" value="NZ_JPLA01000009.1"/>
</dbReference>
<feature type="signal peptide" evidence="1">
    <location>
        <begin position="1"/>
        <end position="23"/>
    </location>
</feature>
<feature type="chain" id="PRO_5002575905" evidence="1">
    <location>
        <begin position="24"/>
        <end position="191"/>
    </location>
</feature>
<protein>
    <submittedName>
        <fullName evidence="2">Uncharacterized protein</fullName>
    </submittedName>
</protein>
<dbReference type="AlphaFoldDB" id="A0A0G9H6Y5"/>
<accession>A0A0G9H6Y5</accession>
<dbReference type="Proteomes" id="UP000035481">
    <property type="component" value="Unassembled WGS sequence"/>
</dbReference>
<evidence type="ECO:0000256" key="1">
    <source>
        <dbReference type="SAM" id="SignalP"/>
    </source>
</evidence>
<sequence>MCKLMRIVCFMLLLSVVPCSVFAATAAPAGPCRTIDPSTCANANQLSRASGFVTALGHFAGDSKVNYFRGSRSVSEQALSALGGSSPSVQVLADKRFLFTACPARECGGSAAAVILNEYGQIEALGFSSYHCDTACDDFRHLDFYVRKDGDNEALISELKAWGLGDPLKSTLWRPEADQGIESRVDVHLLP</sequence>
<gene>
    <name evidence="2" type="ORF">Y882_03700</name>
</gene>
<reference evidence="2 3" key="1">
    <citation type="journal article" date="2015" name="Antonie Van Leeuwenhoek">
        <title>A phylogenomic and molecular marker based taxonomic framework for the order Xanthomonadales: proposal to transfer the families Algiphilaceae and Solimonadaceae to the order Nevskiales ord. nov. and to create a new family within the order Xanthomonadales, the family Rhodanobacteraceae fam. nov., containing the genus Rhodanobacter and its closest relatives.</title>
        <authorList>
            <person name="Naushad S."/>
            <person name="Adeolu M."/>
            <person name="Wong S."/>
            <person name="Sohail M."/>
            <person name="Schellhorn H.E."/>
            <person name="Gupta R.S."/>
        </authorList>
    </citation>
    <scope>NUCLEOTIDE SEQUENCE [LARGE SCALE GENOMIC DNA]</scope>
    <source>
        <strain evidence="2 3">DSM 16301</strain>
    </source>
</reference>
<evidence type="ECO:0000313" key="2">
    <source>
        <dbReference type="EMBL" id="KLD65191.1"/>
    </source>
</evidence>
<keyword evidence="1" id="KW-0732">Signal</keyword>
<comment type="caution">
    <text evidence="2">The sequence shown here is derived from an EMBL/GenBank/DDBJ whole genome shotgun (WGS) entry which is preliminary data.</text>
</comment>
<organism evidence="2 3">
    <name type="scientific">Dyella japonica DSM 16301</name>
    <dbReference type="NCBI Taxonomy" id="1440762"/>
    <lineage>
        <taxon>Bacteria</taxon>
        <taxon>Pseudomonadati</taxon>
        <taxon>Pseudomonadota</taxon>
        <taxon>Gammaproteobacteria</taxon>
        <taxon>Lysobacterales</taxon>
        <taxon>Rhodanobacteraceae</taxon>
        <taxon>Dyella</taxon>
    </lineage>
</organism>
<dbReference type="EMBL" id="JPLA01000009">
    <property type="protein sequence ID" value="KLD65191.1"/>
    <property type="molecule type" value="Genomic_DNA"/>
</dbReference>
<proteinExistence type="predicted"/>
<name>A0A0G9H6Y5_9GAMM</name>
<dbReference type="PATRIC" id="fig|1440762.4.peg.3710"/>
<dbReference type="OrthoDB" id="5952426at2"/>
<evidence type="ECO:0000313" key="3">
    <source>
        <dbReference type="Proteomes" id="UP000035481"/>
    </source>
</evidence>